<protein>
    <submittedName>
        <fullName evidence="1">Uncharacterized protein</fullName>
    </submittedName>
</protein>
<comment type="caution">
    <text evidence="1">The sequence shown here is derived from an EMBL/GenBank/DDBJ whole genome shotgun (WGS) entry which is preliminary data.</text>
</comment>
<reference evidence="1 2" key="1">
    <citation type="submission" date="2024-02" db="EMBL/GenBank/DDBJ databases">
        <title>Roseibium algae sp. nov., isolated from marine alga (Grateloupia sp.), showing potential in myo-inositol conversion.</title>
        <authorList>
            <person name="Wang Y."/>
        </authorList>
    </citation>
    <scope>NUCLEOTIDE SEQUENCE [LARGE SCALE GENOMIC DNA]</scope>
    <source>
        <strain evidence="1 2">H3510</strain>
    </source>
</reference>
<dbReference type="Proteomes" id="UP001385499">
    <property type="component" value="Unassembled WGS sequence"/>
</dbReference>
<dbReference type="EMBL" id="JBAKIA010000002">
    <property type="protein sequence ID" value="MEJ8473244.1"/>
    <property type="molecule type" value="Genomic_DNA"/>
</dbReference>
<sequence length="41" mass="4573">MPHLFPVIIAGLDPVMTEQEATRRNTNSLDIELCSALDIFT</sequence>
<keyword evidence="2" id="KW-1185">Reference proteome</keyword>
<organism evidence="1 2">
    <name type="scientific">Roseibium algae</name>
    <dbReference type="NCBI Taxonomy" id="3123038"/>
    <lineage>
        <taxon>Bacteria</taxon>
        <taxon>Pseudomonadati</taxon>
        <taxon>Pseudomonadota</taxon>
        <taxon>Alphaproteobacteria</taxon>
        <taxon>Hyphomicrobiales</taxon>
        <taxon>Stappiaceae</taxon>
        <taxon>Roseibium</taxon>
    </lineage>
</organism>
<dbReference type="RefSeq" id="WP_340272803.1">
    <property type="nucleotide sequence ID" value="NZ_JBAKIA010000002.1"/>
</dbReference>
<gene>
    <name evidence="1" type="ORF">V6575_04030</name>
</gene>
<proteinExistence type="predicted"/>
<evidence type="ECO:0000313" key="2">
    <source>
        <dbReference type="Proteomes" id="UP001385499"/>
    </source>
</evidence>
<name>A0ABU8TGG1_9HYPH</name>
<accession>A0ABU8TGG1</accession>
<evidence type="ECO:0000313" key="1">
    <source>
        <dbReference type="EMBL" id="MEJ8473244.1"/>
    </source>
</evidence>